<dbReference type="Gene3D" id="3.90.1140.10">
    <property type="entry name" value="Cyclic phosphodiesterase"/>
    <property type="match status" value="1"/>
</dbReference>
<dbReference type="AlphaFoldDB" id="A0A9P6JHS8"/>
<gene>
    <name evidence="3" type="ORF">BGZ65_006845</name>
</gene>
<dbReference type="InterPro" id="IPR009210">
    <property type="entry name" value="ASCC1"/>
</dbReference>
<dbReference type="Pfam" id="PF10469">
    <property type="entry name" value="AKAP7_NLS"/>
    <property type="match status" value="1"/>
</dbReference>
<evidence type="ECO:0000313" key="4">
    <source>
        <dbReference type="Proteomes" id="UP000749646"/>
    </source>
</evidence>
<evidence type="ECO:0000256" key="1">
    <source>
        <dbReference type="SAM" id="MobiDB-lite"/>
    </source>
</evidence>
<feature type="domain" description="A-kinase anchor protein 7-like phosphoesterase" evidence="2">
    <location>
        <begin position="6"/>
        <end position="130"/>
    </location>
</feature>
<keyword evidence="4" id="KW-1185">Reference proteome</keyword>
<sequence length="145" mass="16011">MGSVDATTVLYAAPYDASGRLWPLCEALRTAFIDAGFIAPENRPLKLHATIVNTIYVRGMASGASNNGNTAQGDKRSGGESTQRRSNNKNEKMKIDATELVKRWEHKIWGMVKVEKVAICEMGKKKGEDGLIRYKEIGQLEMPVL</sequence>
<feature type="region of interest" description="Disordered" evidence="1">
    <location>
        <begin position="66"/>
        <end position="94"/>
    </location>
</feature>
<dbReference type="EMBL" id="JAAAHW010004099">
    <property type="protein sequence ID" value="KAF9978846.1"/>
    <property type="molecule type" value="Genomic_DNA"/>
</dbReference>
<dbReference type="PANTHER" id="PTHR13360:SF1">
    <property type="entry name" value="ACTIVATING SIGNAL COINTEGRATOR 1 COMPLEX SUBUNIT 1"/>
    <property type="match status" value="1"/>
</dbReference>
<dbReference type="GO" id="GO:0006307">
    <property type="term" value="P:DNA alkylation repair"/>
    <property type="evidence" value="ECO:0007669"/>
    <property type="project" value="InterPro"/>
</dbReference>
<evidence type="ECO:0000313" key="3">
    <source>
        <dbReference type="EMBL" id="KAF9978846.1"/>
    </source>
</evidence>
<dbReference type="GO" id="GO:0005634">
    <property type="term" value="C:nucleus"/>
    <property type="evidence" value="ECO:0007669"/>
    <property type="project" value="TreeGrafter"/>
</dbReference>
<reference evidence="3" key="1">
    <citation type="journal article" date="2020" name="Fungal Divers.">
        <title>Resolving the Mortierellaceae phylogeny through synthesis of multi-gene phylogenetics and phylogenomics.</title>
        <authorList>
            <person name="Vandepol N."/>
            <person name="Liber J."/>
            <person name="Desiro A."/>
            <person name="Na H."/>
            <person name="Kennedy M."/>
            <person name="Barry K."/>
            <person name="Grigoriev I.V."/>
            <person name="Miller A.N."/>
            <person name="O'Donnell K."/>
            <person name="Stajich J.E."/>
            <person name="Bonito G."/>
        </authorList>
    </citation>
    <scope>NUCLEOTIDE SEQUENCE</scope>
    <source>
        <strain evidence="3">MES-2147</strain>
    </source>
</reference>
<evidence type="ECO:0000259" key="2">
    <source>
        <dbReference type="Pfam" id="PF10469"/>
    </source>
</evidence>
<comment type="caution">
    <text evidence="3">The sequence shown here is derived from an EMBL/GenBank/DDBJ whole genome shotgun (WGS) entry which is preliminary data.</text>
</comment>
<dbReference type="GO" id="GO:0006355">
    <property type="term" value="P:regulation of DNA-templated transcription"/>
    <property type="evidence" value="ECO:0007669"/>
    <property type="project" value="TreeGrafter"/>
</dbReference>
<dbReference type="Proteomes" id="UP000749646">
    <property type="component" value="Unassembled WGS sequence"/>
</dbReference>
<accession>A0A9P6JHS8</accession>
<dbReference type="InterPro" id="IPR019510">
    <property type="entry name" value="AKAP7-like_phosphoesterase"/>
</dbReference>
<dbReference type="PANTHER" id="PTHR13360">
    <property type="entry name" value="ACTIVATING SIGNAL COINTEGRATOR 1 COMPLEX SUBUNIT 1"/>
    <property type="match status" value="1"/>
</dbReference>
<proteinExistence type="predicted"/>
<protein>
    <recommendedName>
        <fullName evidence="2">A-kinase anchor protein 7-like phosphoesterase domain-containing protein</fullName>
    </recommendedName>
</protein>
<name>A0A9P6JHS8_9FUNG</name>
<dbReference type="OrthoDB" id="277832at2759"/>
<organism evidence="3 4">
    <name type="scientific">Modicella reniformis</name>
    <dbReference type="NCBI Taxonomy" id="1440133"/>
    <lineage>
        <taxon>Eukaryota</taxon>
        <taxon>Fungi</taxon>
        <taxon>Fungi incertae sedis</taxon>
        <taxon>Mucoromycota</taxon>
        <taxon>Mortierellomycotina</taxon>
        <taxon>Mortierellomycetes</taxon>
        <taxon>Mortierellales</taxon>
        <taxon>Mortierellaceae</taxon>
        <taxon>Modicella</taxon>
    </lineage>
</organism>